<accession>W0SEV4</accession>
<dbReference type="EMBL" id="AP012547">
    <property type="protein sequence ID" value="BAO28278.1"/>
    <property type="molecule type" value="Genomic_DNA"/>
</dbReference>
<dbReference type="InterPro" id="IPR029060">
    <property type="entry name" value="PIN-like_dom_sf"/>
</dbReference>
<reference evidence="2 3" key="1">
    <citation type="journal article" date="2014" name="Syst. Appl. Microbiol.">
        <title>Complete genomes of freshwater sulfur oxidizers Sulfuricella denitrificans skB26 and Sulfuritalea hydrogenivorans sk43H: genetic insights into the sulfur oxidation pathway of betaproteobacteria.</title>
        <authorList>
            <person name="Watanabe T."/>
            <person name="Kojima H."/>
            <person name="Fukui M."/>
        </authorList>
    </citation>
    <scope>NUCLEOTIDE SEQUENCE [LARGE SCALE GENOMIC DNA]</scope>
    <source>
        <strain evidence="2">DSM22779</strain>
    </source>
</reference>
<dbReference type="AlphaFoldDB" id="W0SEV4"/>
<dbReference type="Gene3D" id="3.40.50.1010">
    <property type="entry name" value="5'-nuclease"/>
    <property type="match status" value="1"/>
</dbReference>
<feature type="domain" description="PIN" evidence="1">
    <location>
        <begin position="2"/>
        <end position="119"/>
    </location>
</feature>
<gene>
    <name evidence="2" type="ORF">SUTH_00464</name>
</gene>
<dbReference type="STRING" id="1223802.SUTH_00464"/>
<dbReference type="PANTHER" id="PTHR39664">
    <property type="match status" value="1"/>
</dbReference>
<dbReference type="SUPFAM" id="SSF88723">
    <property type="entry name" value="PIN domain-like"/>
    <property type="match status" value="1"/>
</dbReference>
<dbReference type="PANTHER" id="PTHR39664:SF2">
    <property type="entry name" value="NUCLEIC ACID-BINDING PROTEIN, CONTAINING PIN DOMAIN-RELATED"/>
    <property type="match status" value="1"/>
</dbReference>
<protein>
    <submittedName>
        <fullName evidence="2">PilT protein-like protein</fullName>
    </submittedName>
</protein>
<dbReference type="InterPro" id="IPR002716">
    <property type="entry name" value="PIN_dom"/>
</dbReference>
<evidence type="ECO:0000259" key="1">
    <source>
        <dbReference type="Pfam" id="PF01850"/>
    </source>
</evidence>
<dbReference type="CDD" id="cd18683">
    <property type="entry name" value="PIN_VapC-like"/>
    <property type="match status" value="1"/>
</dbReference>
<dbReference type="HOGENOM" id="CLU_121449_0_0_4"/>
<dbReference type="OrthoDB" id="32974at2"/>
<keyword evidence="3" id="KW-1185">Reference proteome</keyword>
<evidence type="ECO:0000313" key="3">
    <source>
        <dbReference type="Proteomes" id="UP000031637"/>
    </source>
</evidence>
<dbReference type="Proteomes" id="UP000031637">
    <property type="component" value="Chromosome"/>
</dbReference>
<proteinExistence type="predicted"/>
<evidence type="ECO:0000313" key="2">
    <source>
        <dbReference type="EMBL" id="BAO28278.1"/>
    </source>
</evidence>
<name>W0SEV4_9PROT</name>
<sequence>MIVLDTNLLLRYLLNDDVGQARRVARLLETSSQITVTPTIVLELVWVLECSDCSRAEIAVALRHVLGLPNMRLPNEAALYRAVQWFERGLDFADALHLGLSPATATLMSFDKDFASKAKRAEAFPMVALCPAR</sequence>
<organism evidence="2 3">
    <name type="scientific">Sulfuritalea hydrogenivorans sk43H</name>
    <dbReference type="NCBI Taxonomy" id="1223802"/>
    <lineage>
        <taxon>Bacteria</taxon>
        <taxon>Pseudomonadati</taxon>
        <taxon>Pseudomonadota</taxon>
        <taxon>Betaproteobacteria</taxon>
        <taxon>Nitrosomonadales</taxon>
        <taxon>Sterolibacteriaceae</taxon>
        <taxon>Sulfuritalea</taxon>
    </lineage>
</organism>
<dbReference type="RefSeq" id="WP_041096787.1">
    <property type="nucleotide sequence ID" value="NZ_AP012547.1"/>
</dbReference>
<dbReference type="KEGG" id="shd:SUTH_00464"/>
<dbReference type="Pfam" id="PF01850">
    <property type="entry name" value="PIN"/>
    <property type="match status" value="1"/>
</dbReference>